<reference evidence="3" key="1">
    <citation type="journal article" date="2017" name="Front. Plant Sci.">
        <title>Climate Clever Clovers: New Paradigm to Reduce the Environmental Footprint of Ruminants by Breeding Low Methanogenic Forages Utilizing Haplotype Variation.</title>
        <authorList>
            <person name="Kaur P."/>
            <person name="Appels R."/>
            <person name="Bayer P.E."/>
            <person name="Keeble-Gagnere G."/>
            <person name="Wang J."/>
            <person name="Hirakawa H."/>
            <person name="Shirasawa K."/>
            <person name="Vercoe P."/>
            <person name="Stefanova K."/>
            <person name="Durmic Z."/>
            <person name="Nichols P."/>
            <person name="Revell C."/>
            <person name="Isobe S.N."/>
            <person name="Edwards D."/>
            <person name="Erskine W."/>
        </authorList>
    </citation>
    <scope>NUCLEOTIDE SEQUENCE [LARGE SCALE GENOMIC DNA]</scope>
    <source>
        <strain evidence="3">cv. Daliak</strain>
    </source>
</reference>
<dbReference type="Proteomes" id="UP000242715">
    <property type="component" value="Unassembled WGS sequence"/>
</dbReference>
<sequence length="188" mass="21148">MLVNREGLWFRVLVARYGMERGRLRDGGRGGSSWWREIMRIRDSRGGIGGAWFGEHLSRKSCSVAKMASLGWGAGGEVWVWRRQLRGWEEAMLGECQSFLLHISLQVPLKVSIFTWRLLRDRLHTKANLVTRGILSSEAHVSVSDCGAVASTQHLFLSCTTFGFLWSLVSSWIGSSLVDAHTISDHFV</sequence>
<keyword evidence="3" id="KW-1185">Reference proteome</keyword>
<organism evidence="2 3">
    <name type="scientific">Trifolium subterraneum</name>
    <name type="common">Subterranean clover</name>
    <dbReference type="NCBI Taxonomy" id="3900"/>
    <lineage>
        <taxon>Eukaryota</taxon>
        <taxon>Viridiplantae</taxon>
        <taxon>Streptophyta</taxon>
        <taxon>Embryophyta</taxon>
        <taxon>Tracheophyta</taxon>
        <taxon>Spermatophyta</taxon>
        <taxon>Magnoliopsida</taxon>
        <taxon>eudicotyledons</taxon>
        <taxon>Gunneridae</taxon>
        <taxon>Pentapetalae</taxon>
        <taxon>rosids</taxon>
        <taxon>fabids</taxon>
        <taxon>Fabales</taxon>
        <taxon>Fabaceae</taxon>
        <taxon>Papilionoideae</taxon>
        <taxon>50 kb inversion clade</taxon>
        <taxon>NPAAA clade</taxon>
        <taxon>Hologalegina</taxon>
        <taxon>IRL clade</taxon>
        <taxon>Trifolieae</taxon>
        <taxon>Trifolium</taxon>
    </lineage>
</organism>
<dbReference type="EMBL" id="DF973597">
    <property type="protein sequence ID" value="GAU35620.1"/>
    <property type="molecule type" value="Genomic_DNA"/>
</dbReference>
<dbReference type="Pfam" id="PF13966">
    <property type="entry name" value="zf-RVT"/>
    <property type="match status" value="1"/>
</dbReference>
<dbReference type="PANTHER" id="PTHR36617">
    <property type="entry name" value="PROTEIN, PUTATIVE-RELATED"/>
    <property type="match status" value="1"/>
</dbReference>
<evidence type="ECO:0000313" key="3">
    <source>
        <dbReference type="Proteomes" id="UP000242715"/>
    </source>
</evidence>
<accession>A0A2Z6NGS0</accession>
<dbReference type="InterPro" id="IPR026960">
    <property type="entry name" value="RVT-Znf"/>
</dbReference>
<protein>
    <recommendedName>
        <fullName evidence="1">Reverse transcriptase zinc-binding domain-containing protein</fullName>
    </recommendedName>
</protein>
<gene>
    <name evidence="2" type="ORF">TSUD_30370</name>
</gene>
<proteinExistence type="predicted"/>
<evidence type="ECO:0000259" key="1">
    <source>
        <dbReference type="Pfam" id="PF13966"/>
    </source>
</evidence>
<feature type="domain" description="Reverse transcriptase zinc-binding" evidence="1">
    <location>
        <begin position="106"/>
        <end position="166"/>
    </location>
</feature>
<dbReference type="AlphaFoldDB" id="A0A2Z6NGS0"/>
<dbReference type="PANTHER" id="PTHR36617:SF5">
    <property type="entry name" value="OS05G0421675 PROTEIN"/>
    <property type="match status" value="1"/>
</dbReference>
<dbReference type="OrthoDB" id="1436411at2759"/>
<evidence type="ECO:0000313" key="2">
    <source>
        <dbReference type="EMBL" id="GAU35620.1"/>
    </source>
</evidence>
<name>A0A2Z6NGS0_TRISU</name>